<feature type="transmembrane region" description="Helical" evidence="1">
    <location>
        <begin position="167"/>
        <end position="190"/>
    </location>
</feature>
<evidence type="ECO:0000256" key="1">
    <source>
        <dbReference type="SAM" id="Phobius"/>
    </source>
</evidence>
<sequence length="294" mass="31828">MDEVDTIDAGLASNRRGDVKAVFEILTGQQLMSETSESRTYSFKLAWCFTAALMAIDLLLICFIPNSPSKELAVIGFVGVNLAFAGIVAIWASVLKGWIPYVPAFFVLILTGVALAANTGGAELQVILIPLAIGLVVGLTLETVKLLRGNFVTVQASDVEFEEGMQFSILQLMLLTAGVAVFCSVIRLVWPMLNFSSGNGNQILTLGVLVATISVNTLASIWAMLGQKVGFRLPVMIMCQVVASMAGYFYFSHLSKFEWGLLVGLSIAATIVHLFLLRRGGLRFVRKRSLQAEL</sequence>
<feature type="transmembrane region" description="Helical" evidence="1">
    <location>
        <begin position="231"/>
        <end position="251"/>
    </location>
</feature>
<name>A0A5B9PG36_9BACT</name>
<feature type="transmembrane region" description="Helical" evidence="1">
    <location>
        <begin position="257"/>
        <end position="277"/>
    </location>
</feature>
<protein>
    <submittedName>
        <fullName evidence="2">Uncharacterized protein</fullName>
    </submittedName>
</protein>
<dbReference type="EMBL" id="CP042912">
    <property type="protein sequence ID" value="QEG24175.1"/>
    <property type="molecule type" value="Genomic_DNA"/>
</dbReference>
<dbReference type="KEGG" id="mff:MFFC18_40920"/>
<dbReference type="AlphaFoldDB" id="A0A5B9PG36"/>
<accession>A0A5B9PG36</accession>
<feature type="transmembrane region" description="Helical" evidence="1">
    <location>
        <begin position="45"/>
        <end position="66"/>
    </location>
</feature>
<keyword evidence="1" id="KW-0472">Membrane</keyword>
<evidence type="ECO:0000313" key="2">
    <source>
        <dbReference type="EMBL" id="QEG24175.1"/>
    </source>
</evidence>
<dbReference type="Proteomes" id="UP000322214">
    <property type="component" value="Chromosome"/>
</dbReference>
<keyword evidence="3" id="KW-1185">Reference proteome</keyword>
<proteinExistence type="predicted"/>
<keyword evidence="1" id="KW-1133">Transmembrane helix</keyword>
<feature type="transmembrane region" description="Helical" evidence="1">
    <location>
        <begin position="72"/>
        <end position="91"/>
    </location>
</feature>
<organism evidence="2 3">
    <name type="scientific">Mariniblastus fucicola</name>
    <dbReference type="NCBI Taxonomy" id="980251"/>
    <lineage>
        <taxon>Bacteria</taxon>
        <taxon>Pseudomonadati</taxon>
        <taxon>Planctomycetota</taxon>
        <taxon>Planctomycetia</taxon>
        <taxon>Pirellulales</taxon>
        <taxon>Pirellulaceae</taxon>
        <taxon>Mariniblastus</taxon>
    </lineage>
</organism>
<feature type="transmembrane region" description="Helical" evidence="1">
    <location>
        <begin position="124"/>
        <end position="147"/>
    </location>
</feature>
<gene>
    <name evidence="2" type="ORF">MFFC18_40920</name>
</gene>
<feature type="transmembrane region" description="Helical" evidence="1">
    <location>
        <begin position="202"/>
        <end position="224"/>
    </location>
</feature>
<keyword evidence="1" id="KW-0812">Transmembrane</keyword>
<reference evidence="2 3" key="1">
    <citation type="submission" date="2019-08" db="EMBL/GenBank/DDBJ databases">
        <title>Deep-cultivation of Planctomycetes and their phenomic and genomic characterization uncovers novel biology.</title>
        <authorList>
            <person name="Wiegand S."/>
            <person name="Jogler M."/>
            <person name="Boedeker C."/>
            <person name="Pinto D."/>
            <person name="Vollmers J."/>
            <person name="Rivas-Marin E."/>
            <person name="Kohn T."/>
            <person name="Peeters S.H."/>
            <person name="Heuer A."/>
            <person name="Rast P."/>
            <person name="Oberbeckmann S."/>
            <person name="Bunk B."/>
            <person name="Jeske O."/>
            <person name="Meyerdierks A."/>
            <person name="Storesund J.E."/>
            <person name="Kallscheuer N."/>
            <person name="Luecker S."/>
            <person name="Lage O.M."/>
            <person name="Pohl T."/>
            <person name="Merkel B.J."/>
            <person name="Hornburger P."/>
            <person name="Mueller R.-W."/>
            <person name="Bruemmer F."/>
            <person name="Labrenz M."/>
            <person name="Spormann A.M."/>
            <person name="Op den Camp H."/>
            <person name="Overmann J."/>
            <person name="Amann R."/>
            <person name="Jetten M.S.M."/>
            <person name="Mascher T."/>
            <person name="Medema M.H."/>
            <person name="Devos D.P."/>
            <person name="Kaster A.-K."/>
            <person name="Ovreas L."/>
            <person name="Rohde M."/>
            <person name="Galperin M.Y."/>
            <person name="Jogler C."/>
        </authorList>
    </citation>
    <scope>NUCLEOTIDE SEQUENCE [LARGE SCALE GENOMIC DNA]</scope>
    <source>
        <strain evidence="2 3">FC18</strain>
    </source>
</reference>
<evidence type="ECO:0000313" key="3">
    <source>
        <dbReference type="Proteomes" id="UP000322214"/>
    </source>
</evidence>
<feature type="transmembrane region" description="Helical" evidence="1">
    <location>
        <begin position="98"/>
        <end position="118"/>
    </location>
</feature>